<sequence length="248" mass="27240">MALSVKSPTFLESSFNCPRCGALAAQEWFELFSKQMGVQGSQRLRDKPTVAVSASGEPNLINADWMAARCFACKDHSLWRKGELVYPDPSIAPVGGEHLPHEDMPEDATELFREAVAVLPFSRRAAAALCRASMECLVKFIDPDCPKQTSLDVRLVRLEERMSTSTAQLLNVLRHVGNTALHGARDEDASATIYLDETDGTIAETFFLVINTLVDELITRPRLSKELYGSLPPSVRAAYEAKRGGRGG</sequence>
<evidence type="ECO:0000313" key="2">
    <source>
        <dbReference type="EMBL" id="MEO3939799.1"/>
    </source>
</evidence>
<feature type="domain" description="DUF4145" evidence="1">
    <location>
        <begin position="114"/>
        <end position="186"/>
    </location>
</feature>
<name>A0ABV0GMP4_PAENI</name>
<reference evidence="2 3" key="1">
    <citation type="journal article" date="2024" name="Appl. Microbiol. Biotechnol.">
        <title>Biosynthetic gene clusters with biotechnological applications in novel Antarctic isolates from Actinomycetota.</title>
        <authorList>
            <person name="Bruna P."/>
            <person name="Nunez-Montero K."/>
            <person name="Contreras M.J."/>
            <person name="Leal K."/>
            <person name="Garcia M."/>
            <person name="Abanto M."/>
            <person name="Barrientos L."/>
        </authorList>
    </citation>
    <scope>NUCLEOTIDE SEQUENCE [LARGE SCALE GENOMIC DNA]</scope>
    <source>
        <strain evidence="2 3">Se16.17</strain>
    </source>
</reference>
<dbReference type="EMBL" id="JBBMFV010000004">
    <property type="protein sequence ID" value="MEO3939799.1"/>
    <property type="molecule type" value="Genomic_DNA"/>
</dbReference>
<keyword evidence="3" id="KW-1185">Reference proteome</keyword>
<comment type="caution">
    <text evidence="2">The sequence shown here is derived from an EMBL/GenBank/DDBJ whole genome shotgun (WGS) entry which is preliminary data.</text>
</comment>
<proteinExistence type="predicted"/>
<dbReference type="Proteomes" id="UP001448614">
    <property type="component" value="Unassembled WGS sequence"/>
</dbReference>
<gene>
    <name evidence="2" type="ORF">V3C41_01795</name>
</gene>
<protein>
    <submittedName>
        <fullName evidence="2">DUF4145 domain-containing protein</fullName>
    </submittedName>
</protein>
<evidence type="ECO:0000313" key="3">
    <source>
        <dbReference type="Proteomes" id="UP001448614"/>
    </source>
</evidence>
<evidence type="ECO:0000259" key="1">
    <source>
        <dbReference type="Pfam" id="PF13643"/>
    </source>
</evidence>
<organism evidence="2 3">
    <name type="scientific">Paenarthrobacter nicotinovorans</name>
    <name type="common">Arthrobacter nicotinovorans</name>
    <dbReference type="NCBI Taxonomy" id="29320"/>
    <lineage>
        <taxon>Bacteria</taxon>
        <taxon>Bacillati</taxon>
        <taxon>Actinomycetota</taxon>
        <taxon>Actinomycetes</taxon>
        <taxon>Micrococcales</taxon>
        <taxon>Micrococcaceae</taxon>
        <taxon>Paenarthrobacter</taxon>
    </lineage>
</organism>
<dbReference type="InterPro" id="IPR025285">
    <property type="entry name" value="DUF4145"/>
</dbReference>
<dbReference type="Pfam" id="PF13643">
    <property type="entry name" value="DUF4145"/>
    <property type="match status" value="1"/>
</dbReference>
<accession>A0ABV0GMP4</accession>
<dbReference type="RefSeq" id="WP_347781678.1">
    <property type="nucleotide sequence ID" value="NZ_JBBMFV010000004.1"/>
</dbReference>